<sequence length="125" mass="14017">MRLDHVVLWTKDPRAAVDFYSRVVGLAPLRYSEFETGDAPFPSVRVSQDSVIDLMPLDGRDGHPVNHICLALSKSEYDALDERLRAEGVDTSTRLTNSYGAQGWAAQTFYFADPDGNVVEARYYD</sequence>
<dbReference type="InterPro" id="IPR037523">
    <property type="entry name" value="VOC_core"/>
</dbReference>
<keyword evidence="3" id="KW-1185">Reference proteome</keyword>
<dbReference type="EMBL" id="FUEZ01000004">
    <property type="protein sequence ID" value="SPM40037.1"/>
    <property type="molecule type" value="Genomic_DNA"/>
</dbReference>
<dbReference type="RefSeq" id="WP_077078907.1">
    <property type="nucleotide sequence ID" value="NZ_FUEZ01000004.1"/>
</dbReference>
<dbReference type="PROSITE" id="PS51819">
    <property type="entry name" value="VOC"/>
    <property type="match status" value="1"/>
</dbReference>
<dbReference type="PANTHER" id="PTHR21366">
    <property type="entry name" value="GLYOXALASE FAMILY PROTEIN"/>
    <property type="match status" value="1"/>
</dbReference>
<dbReference type="STRING" id="1841861.GCA_900157365_00550"/>
<gene>
    <name evidence="2" type="ORF">MNAB215_2233</name>
</gene>
<evidence type="ECO:0000313" key="2">
    <source>
        <dbReference type="EMBL" id="SPM40037.1"/>
    </source>
</evidence>
<name>A0A2U3P8F4_9MYCO</name>
<dbReference type="InterPro" id="IPR050383">
    <property type="entry name" value="GlyoxalaseI/FosfomycinResist"/>
</dbReference>
<keyword evidence="2" id="KW-0560">Oxidoreductase</keyword>
<dbReference type="GO" id="GO:0016829">
    <property type="term" value="F:lyase activity"/>
    <property type="evidence" value="ECO:0007669"/>
    <property type="project" value="UniProtKB-KW"/>
</dbReference>
<proteinExistence type="predicted"/>
<dbReference type="InterPro" id="IPR029068">
    <property type="entry name" value="Glyas_Bleomycin-R_OHBP_Dase"/>
</dbReference>
<dbReference type="Proteomes" id="UP000240424">
    <property type="component" value="Unassembled WGS sequence"/>
</dbReference>
<keyword evidence="2" id="KW-0456">Lyase</keyword>
<dbReference type="GO" id="GO:0051213">
    <property type="term" value="F:dioxygenase activity"/>
    <property type="evidence" value="ECO:0007669"/>
    <property type="project" value="UniProtKB-KW"/>
</dbReference>
<dbReference type="OrthoDB" id="9812656at2"/>
<dbReference type="Gene3D" id="3.10.180.10">
    <property type="entry name" value="2,3-Dihydroxybiphenyl 1,2-Dioxygenase, domain 1"/>
    <property type="match status" value="1"/>
</dbReference>
<dbReference type="PANTHER" id="PTHR21366:SF14">
    <property type="entry name" value="GLYOXALASE DOMAIN-CONTAINING PROTEIN 5"/>
    <property type="match status" value="1"/>
</dbReference>
<accession>A0A2U3P8F4</accession>
<dbReference type="AlphaFoldDB" id="A0A2U3P8F4"/>
<evidence type="ECO:0000259" key="1">
    <source>
        <dbReference type="PROSITE" id="PS51819"/>
    </source>
</evidence>
<reference evidence="2 3" key="1">
    <citation type="submission" date="2017-01" db="EMBL/GenBank/DDBJ databases">
        <authorList>
            <consortium name="Urmite Genomes"/>
        </authorList>
    </citation>
    <scope>NUCLEOTIDE SEQUENCE [LARGE SCALE GENOMIC DNA]</scope>
    <source>
        <strain evidence="2 3">AB215</strain>
    </source>
</reference>
<protein>
    <submittedName>
        <fullName evidence="2">Catechol 2,3-dioxygenase or other lactoylglutathione lyase family enzyme</fullName>
    </submittedName>
</protein>
<organism evidence="2 3">
    <name type="scientific">Mycobacterium numidiamassiliense</name>
    <dbReference type="NCBI Taxonomy" id="1841861"/>
    <lineage>
        <taxon>Bacteria</taxon>
        <taxon>Bacillati</taxon>
        <taxon>Actinomycetota</taxon>
        <taxon>Actinomycetes</taxon>
        <taxon>Mycobacteriales</taxon>
        <taxon>Mycobacteriaceae</taxon>
        <taxon>Mycobacterium</taxon>
    </lineage>
</organism>
<keyword evidence="2" id="KW-0223">Dioxygenase</keyword>
<dbReference type="InterPro" id="IPR004360">
    <property type="entry name" value="Glyas_Fos-R_dOase_dom"/>
</dbReference>
<dbReference type="SUPFAM" id="SSF54593">
    <property type="entry name" value="Glyoxalase/Bleomycin resistance protein/Dihydroxybiphenyl dioxygenase"/>
    <property type="match status" value="1"/>
</dbReference>
<feature type="domain" description="VOC" evidence="1">
    <location>
        <begin position="2"/>
        <end position="124"/>
    </location>
</feature>
<evidence type="ECO:0000313" key="3">
    <source>
        <dbReference type="Proteomes" id="UP000240424"/>
    </source>
</evidence>
<dbReference type="Pfam" id="PF00903">
    <property type="entry name" value="Glyoxalase"/>
    <property type="match status" value="1"/>
</dbReference>